<proteinExistence type="predicted"/>
<dbReference type="GO" id="GO:0016853">
    <property type="term" value="F:isomerase activity"/>
    <property type="evidence" value="ECO:0007669"/>
    <property type="project" value="UniProtKB-KW"/>
</dbReference>
<organism evidence="2 3">
    <name type="scientific">Rheinheimera nanhaiensis E407-8</name>
    <dbReference type="NCBI Taxonomy" id="562729"/>
    <lineage>
        <taxon>Bacteria</taxon>
        <taxon>Pseudomonadati</taxon>
        <taxon>Pseudomonadota</taxon>
        <taxon>Gammaproteobacteria</taxon>
        <taxon>Chromatiales</taxon>
        <taxon>Chromatiaceae</taxon>
        <taxon>Rheinheimera</taxon>
    </lineage>
</organism>
<evidence type="ECO:0000313" key="3">
    <source>
        <dbReference type="Proteomes" id="UP000004374"/>
    </source>
</evidence>
<evidence type="ECO:0000259" key="1">
    <source>
        <dbReference type="Pfam" id="PF13474"/>
    </source>
</evidence>
<dbReference type="SUPFAM" id="SSF54427">
    <property type="entry name" value="NTF2-like"/>
    <property type="match status" value="1"/>
</dbReference>
<dbReference type="PANTHER" id="PTHR35174">
    <property type="entry name" value="BLL7171 PROTEIN-RELATED"/>
    <property type="match status" value="1"/>
</dbReference>
<reference evidence="2 3" key="1">
    <citation type="journal article" date="2012" name="J. Bacteriol.">
        <title>Genome Sequence of the Protease-Producing Bacterium Rheinheimera nanhaiensis E407-8T, Isolated from Deep-Sea Sediment of the South China Sea.</title>
        <authorList>
            <person name="Zhang X.-Y."/>
            <person name="Zhang Y.-J."/>
            <person name="Qin Q.-L."/>
            <person name="Xie B.-B."/>
            <person name="Chen X.-L."/>
            <person name="Zhou B.-C."/>
            <person name="Zhang Y.-Z."/>
        </authorList>
    </citation>
    <scope>NUCLEOTIDE SEQUENCE [LARGE SCALE GENOMIC DNA]</scope>
    <source>
        <strain evidence="2 3">E407-8</strain>
    </source>
</reference>
<dbReference type="PANTHER" id="PTHR35174:SF3">
    <property type="entry name" value="BLL7171 PROTEIN"/>
    <property type="match status" value="1"/>
</dbReference>
<keyword evidence="2" id="KW-0413">Isomerase</keyword>
<comment type="caution">
    <text evidence="2">The sequence shown here is derived from an EMBL/GenBank/DDBJ whole genome shotgun (WGS) entry which is preliminary data.</text>
</comment>
<dbReference type="Pfam" id="PF13474">
    <property type="entry name" value="SnoaL_3"/>
    <property type="match status" value="1"/>
</dbReference>
<dbReference type="Gene3D" id="3.10.450.50">
    <property type="match status" value="1"/>
</dbReference>
<dbReference type="InterPro" id="IPR032710">
    <property type="entry name" value="NTF2-like_dom_sf"/>
</dbReference>
<dbReference type="EMBL" id="BAFK01000008">
    <property type="protein sequence ID" value="GAB58804.1"/>
    <property type="molecule type" value="Genomic_DNA"/>
</dbReference>
<dbReference type="STRING" id="562729.RNAN_1792"/>
<dbReference type="RefSeq" id="WP_008220821.1">
    <property type="nucleotide sequence ID" value="NZ_BAFK01000008.1"/>
</dbReference>
<feature type="domain" description="SnoaL-like" evidence="1">
    <location>
        <begin position="11"/>
        <end position="132"/>
    </location>
</feature>
<keyword evidence="3" id="KW-1185">Reference proteome</keyword>
<evidence type="ECO:0000313" key="2">
    <source>
        <dbReference type="EMBL" id="GAB58804.1"/>
    </source>
</evidence>
<protein>
    <submittedName>
        <fullName evidence="2">Ketosteroid isomerase-like protein</fullName>
    </submittedName>
</protein>
<sequence>MSNNSKAGQQIHDLINQYVSAVRKKDLTRIASLYSEDVRAFDAILALQFNGKAAYMAHWQHCMQFAPGDMHFEVHQLQVEATEQLAFSHSVNLCGCTDDHGKQQSSWMRSTQCWRRDTDGWKIVHEHFSAPFDIESNQAMFNLQP</sequence>
<name>I1DXM6_9GAMM</name>
<dbReference type="Proteomes" id="UP000004374">
    <property type="component" value="Unassembled WGS sequence"/>
</dbReference>
<dbReference type="CDD" id="cd00531">
    <property type="entry name" value="NTF2_like"/>
    <property type="match status" value="1"/>
</dbReference>
<gene>
    <name evidence="2" type="ORF">RNAN_1792</name>
</gene>
<dbReference type="InterPro" id="IPR037401">
    <property type="entry name" value="SnoaL-like"/>
</dbReference>
<accession>I1DXM6</accession>
<dbReference type="AlphaFoldDB" id="I1DXM6"/>
<dbReference type="OrthoDB" id="9812295at2"/>